<accession>A0A7D7PL86</accession>
<evidence type="ECO:0000313" key="1">
    <source>
        <dbReference type="EMBL" id="QMS41723.1"/>
    </source>
</evidence>
<sequence length="253" mass="29781">MIAEYDKERLSNRIRGEVHISADIRVSDFITEGAAYVTVTESSLYERICQYAFQYGEDLQGMFKNEKYEYMSCFVRDVAAFRTEFEKEEILKPLFSHDKGETVAFVISFPEMYNHHEEFVRNEFIKIIQNHVMTLDDNLWHHFMKEMIKNTRTGTGINLITGEPIYPEDIDPEEELAMLLAFSRKTLVRMNVSDSFQSDSYVNQLIIQARKIGEINNQDVWFNIHGFYFCWNVSTKFFLVCCLTGRQNLSLFI</sequence>
<gene>
    <name evidence="1" type="ORF">HVV39_27610</name>
</gene>
<evidence type="ECO:0000313" key="2">
    <source>
        <dbReference type="Proteomes" id="UP000514533"/>
    </source>
</evidence>
<dbReference type="EMBL" id="CP055983">
    <property type="protein sequence ID" value="QMS41723.1"/>
    <property type="molecule type" value="Genomic_DNA"/>
</dbReference>
<organism evidence="1 2">
    <name type="scientific">Escherichia coli</name>
    <dbReference type="NCBI Taxonomy" id="562"/>
    <lineage>
        <taxon>Bacteria</taxon>
        <taxon>Pseudomonadati</taxon>
        <taxon>Pseudomonadota</taxon>
        <taxon>Gammaproteobacteria</taxon>
        <taxon>Enterobacterales</taxon>
        <taxon>Enterobacteriaceae</taxon>
        <taxon>Escherichia</taxon>
    </lineage>
</organism>
<geneLocation type="plasmid" evidence="2">
    <name>prhb01-c20_3</name>
</geneLocation>
<name>A0A7D7PL86_ECOLX</name>
<dbReference type="Proteomes" id="UP000514533">
    <property type="component" value="Plasmid pRHB01-C20_3"/>
</dbReference>
<reference evidence="1 2" key="1">
    <citation type="submission" date="2020-06" db="EMBL/GenBank/DDBJ databases">
        <title>REHAB project genomes.</title>
        <authorList>
            <person name="Shaw L.P."/>
        </authorList>
    </citation>
    <scope>NUCLEOTIDE SEQUENCE [LARGE SCALE GENOMIC DNA]</scope>
    <source>
        <strain evidence="1 2">RHB01-C20</strain>
        <plasmid evidence="2">prhb01-c20_3</plasmid>
    </source>
</reference>
<protein>
    <submittedName>
        <fullName evidence="1">Uncharacterized protein</fullName>
    </submittedName>
</protein>
<proteinExistence type="predicted"/>
<dbReference type="AlphaFoldDB" id="A0A7D7PL86"/>
<keyword evidence="1" id="KW-0614">Plasmid</keyword>